<dbReference type="EMBL" id="RBZU01000019">
    <property type="protein sequence ID" value="RKP44719.1"/>
    <property type="molecule type" value="Genomic_DNA"/>
</dbReference>
<dbReference type="Proteomes" id="UP000270342">
    <property type="component" value="Unassembled WGS sequence"/>
</dbReference>
<evidence type="ECO:0000313" key="2">
    <source>
        <dbReference type="Proteomes" id="UP000270342"/>
    </source>
</evidence>
<keyword evidence="2" id="KW-1185">Reference proteome</keyword>
<organism evidence="1 2">
    <name type="scientific">Pararobbsia silviterrae</name>
    <dbReference type="NCBI Taxonomy" id="1792498"/>
    <lineage>
        <taxon>Bacteria</taxon>
        <taxon>Pseudomonadati</taxon>
        <taxon>Pseudomonadota</taxon>
        <taxon>Betaproteobacteria</taxon>
        <taxon>Burkholderiales</taxon>
        <taxon>Burkholderiaceae</taxon>
        <taxon>Pararobbsia</taxon>
    </lineage>
</organism>
<comment type="caution">
    <text evidence="1">The sequence shown here is derived from an EMBL/GenBank/DDBJ whole genome shotgun (WGS) entry which is preliminary data.</text>
</comment>
<gene>
    <name evidence="1" type="ORF">D7S86_27235</name>
</gene>
<protein>
    <submittedName>
        <fullName evidence="1">Uncharacterized protein</fullName>
    </submittedName>
</protein>
<accession>A0A494X9E0</accession>
<dbReference type="AlphaFoldDB" id="A0A494X9E0"/>
<sequence length="69" mass="7593">MKTISDRMITALELVRGGCTGYRAARLAGLTPQAMYKNPDYRTIAAARRAAGIRIKRIYPPRARKTAAA</sequence>
<name>A0A494X9E0_9BURK</name>
<evidence type="ECO:0000313" key="1">
    <source>
        <dbReference type="EMBL" id="RKP44719.1"/>
    </source>
</evidence>
<proteinExistence type="predicted"/>
<reference evidence="1 2" key="1">
    <citation type="submission" date="2018-10" db="EMBL/GenBank/DDBJ databases">
        <title>Robbsia sp. DHC34, isolated from soil.</title>
        <authorList>
            <person name="Gao Z.-H."/>
            <person name="Qiu L.-H."/>
        </authorList>
    </citation>
    <scope>NUCLEOTIDE SEQUENCE [LARGE SCALE GENOMIC DNA]</scope>
    <source>
        <strain evidence="1 2">DHC34</strain>
    </source>
</reference>